<reference evidence="4 5" key="1">
    <citation type="submission" date="2020-04" db="EMBL/GenBank/DDBJ databases">
        <authorList>
            <person name="Wallbank WR R."/>
            <person name="Pardo Diaz C."/>
            <person name="Kozak K."/>
            <person name="Martin S."/>
            <person name="Jiggins C."/>
            <person name="Moest M."/>
            <person name="Warren A I."/>
            <person name="Byers J.R.P. K."/>
            <person name="Montejo-Kovacevich G."/>
            <person name="Yen C E."/>
        </authorList>
    </citation>
    <scope>NUCLEOTIDE SEQUENCE [LARGE SCALE GENOMIC DNA]</scope>
</reference>
<dbReference type="Proteomes" id="UP000494256">
    <property type="component" value="Unassembled WGS sequence"/>
</dbReference>
<sequence>MSHELKAITIKKTNNKLPLLLNNKIVFKKDILPFKGHVKVFKTVQFQEDVLYESKPGDFLSGDAREITIVNRLNKSDNSSRTIAKCKSHSGEVYEKTSDNITKIIGQRSYDTLFSALCSVINQELRIRGIYSLLTVPKTTNTCGCQVDDIKVLLNSATENYHKKMEVHCQTDESYLDTYKKNTLRRRAKRSQLTPYVIRDVPEQKKPKRLIIPPSNFSTILKNVGSMKKESQKEELPDLGNGTLIDCDSNNSNHSNSSFSALSVTTTPELLDNPYSMIMANVDKVTQEPNGSQKQEMYTLHDFDSGKLNHINNKCPPLNKTVPVTPLHQRMNMVLQQGLYDYNNCLQHDESGHLPIHAAVLTNNLVLLKRQCLVLKMKGISVDLPADNMTPLRMSLYQENVQITSLLLQYNADVLDSDAQDRTNFHIAAEMATDHLQVLLNHCRLNARKILEESEVLWKQEYAKESDKDLAKILFRHINGLSNEQGYTPLMLAAKLGMYENVKILVETAPDMVNVKMPSSGNTALYLAVGAACMDCTERGNKAKVVDHFRKTIEILVENGADPNSKNFDGTNVNDLLTEYNIGDLSMLIANKMTCRNFGTIGDGKLPLGAKPFDSFMLVKDESGKVDIKKIEKYRKRTIKNSRVAKKSPAVQKVVCIPPLNSPKSLIIKSEIIKGDSPTPDSISHNNSNVDVAKVQNFRLNKPLILKSVPSKNKKKLEISIEQINKSNTND</sequence>
<dbReference type="AlphaFoldDB" id="A0A8S0ZLU2"/>
<dbReference type="EMBL" id="CADEBD010000293">
    <property type="protein sequence ID" value="CAB3233848.1"/>
    <property type="molecule type" value="Genomic_DNA"/>
</dbReference>
<comment type="caution">
    <text evidence="4">The sequence shown here is derived from an EMBL/GenBank/DDBJ whole genome shotgun (WGS) entry which is preliminary data.</text>
</comment>
<dbReference type="PROSITE" id="PS50088">
    <property type="entry name" value="ANK_REPEAT"/>
    <property type="match status" value="2"/>
</dbReference>
<accession>A0A8S0ZLU2</accession>
<dbReference type="Pfam" id="PF12796">
    <property type="entry name" value="Ank_2"/>
    <property type="match status" value="1"/>
</dbReference>
<dbReference type="PANTHER" id="PTHR24189">
    <property type="entry name" value="MYOTROPHIN"/>
    <property type="match status" value="1"/>
</dbReference>
<evidence type="ECO:0000256" key="2">
    <source>
        <dbReference type="ARBA" id="ARBA00023043"/>
    </source>
</evidence>
<evidence type="ECO:0000313" key="5">
    <source>
        <dbReference type="Proteomes" id="UP000494256"/>
    </source>
</evidence>
<evidence type="ECO:0000256" key="1">
    <source>
        <dbReference type="ARBA" id="ARBA00022737"/>
    </source>
</evidence>
<name>A0A8S0ZLU2_ARCPL</name>
<feature type="repeat" description="ANK" evidence="3">
    <location>
        <begin position="387"/>
        <end position="419"/>
    </location>
</feature>
<dbReference type="SMART" id="SM00248">
    <property type="entry name" value="ANK"/>
    <property type="match status" value="4"/>
</dbReference>
<dbReference type="InterPro" id="IPR036770">
    <property type="entry name" value="Ankyrin_rpt-contain_sf"/>
</dbReference>
<dbReference type="SUPFAM" id="SSF48403">
    <property type="entry name" value="Ankyrin repeat"/>
    <property type="match status" value="1"/>
</dbReference>
<dbReference type="InterPro" id="IPR050745">
    <property type="entry name" value="Multifunctional_regulatory"/>
</dbReference>
<dbReference type="PRINTS" id="PR01415">
    <property type="entry name" value="ANKYRIN"/>
</dbReference>
<keyword evidence="1" id="KW-0677">Repeat</keyword>
<proteinExistence type="predicted"/>
<evidence type="ECO:0000256" key="3">
    <source>
        <dbReference type="PROSITE-ProRule" id="PRU00023"/>
    </source>
</evidence>
<dbReference type="PROSITE" id="PS50297">
    <property type="entry name" value="ANK_REP_REGION"/>
    <property type="match status" value="1"/>
</dbReference>
<evidence type="ECO:0000313" key="4">
    <source>
        <dbReference type="EMBL" id="CAB3233848.1"/>
    </source>
</evidence>
<dbReference type="InterPro" id="IPR002110">
    <property type="entry name" value="Ankyrin_rpt"/>
</dbReference>
<keyword evidence="2 3" id="KW-0040">ANK repeat</keyword>
<organism evidence="4 5">
    <name type="scientific">Arctia plantaginis</name>
    <name type="common">Wood tiger moth</name>
    <name type="synonym">Phalaena plantaginis</name>
    <dbReference type="NCBI Taxonomy" id="874455"/>
    <lineage>
        <taxon>Eukaryota</taxon>
        <taxon>Metazoa</taxon>
        <taxon>Ecdysozoa</taxon>
        <taxon>Arthropoda</taxon>
        <taxon>Hexapoda</taxon>
        <taxon>Insecta</taxon>
        <taxon>Pterygota</taxon>
        <taxon>Neoptera</taxon>
        <taxon>Endopterygota</taxon>
        <taxon>Lepidoptera</taxon>
        <taxon>Glossata</taxon>
        <taxon>Ditrysia</taxon>
        <taxon>Noctuoidea</taxon>
        <taxon>Erebidae</taxon>
        <taxon>Arctiinae</taxon>
        <taxon>Arctia</taxon>
    </lineage>
</organism>
<dbReference type="OrthoDB" id="17373at2759"/>
<gene>
    <name evidence="4" type="ORF">APLA_LOCUS6263</name>
</gene>
<protein>
    <submittedName>
        <fullName evidence="4">Uncharacterized protein</fullName>
    </submittedName>
</protein>
<dbReference type="PANTHER" id="PTHR24189:SF50">
    <property type="entry name" value="ANKYRIN REPEAT AND SOCS BOX PROTEIN 2"/>
    <property type="match status" value="1"/>
</dbReference>
<dbReference type="Gene3D" id="1.25.40.20">
    <property type="entry name" value="Ankyrin repeat-containing domain"/>
    <property type="match status" value="2"/>
</dbReference>
<feature type="repeat" description="ANK" evidence="3">
    <location>
        <begin position="485"/>
        <end position="512"/>
    </location>
</feature>